<comment type="subcellular location">
    <subcellularLocation>
        <location evidence="1">Membrane</location>
    </subcellularLocation>
</comment>
<evidence type="ECO:0000256" key="6">
    <source>
        <dbReference type="SAM" id="MobiDB-lite"/>
    </source>
</evidence>
<keyword evidence="7" id="KW-1133">Transmembrane helix</keyword>
<feature type="region of interest" description="Disordered" evidence="6">
    <location>
        <begin position="1"/>
        <end position="25"/>
    </location>
</feature>
<evidence type="ECO:0000256" key="1">
    <source>
        <dbReference type="ARBA" id="ARBA00004370"/>
    </source>
</evidence>
<keyword evidence="7" id="KW-0812">Transmembrane</keyword>
<dbReference type="Proteomes" id="UP000267251">
    <property type="component" value="Unassembled WGS sequence"/>
</dbReference>
<sequence length="230" mass="25719">MPAKDRTTNGPGKGKSPQDKGLLPSSDYVTDEALENLKYYKYAAVDKSYLTHYVLRHYWNWAVNLFPRWMAPNLITLTGLGFIGLNLLTIAYYMPDLEGPAPSWVYYGFALGMWLYSTFDNVDGKQARRTGSSSPLGELFDHGCDALNCAFGGLVQAAGLALGESWYTVFVFNLTTLTFYLSTWEEYHTGVLYLGYINGPTEGLVLSCLTFIASGYWGPHIWRTPLISLL</sequence>
<dbReference type="Pfam" id="PF01066">
    <property type="entry name" value="CDP-OH_P_transf"/>
    <property type="match status" value="1"/>
</dbReference>
<dbReference type="InterPro" id="IPR014472">
    <property type="entry name" value="CHOPT"/>
</dbReference>
<dbReference type="GO" id="GO:0016020">
    <property type="term" value="C:membrane"/>
    <property type="evidence" value="ECO:0007669"/>
    <property type="project" value="UniProtKB-SubCell"/>
</dbReference>
<evidence type="ECO:0000256" key="3">
    <source>
        <dbReference type="ARBA" id="ARBA00022679"/>
    </source>
</evidence>
<evidence type="ECO:0000313" key="8">
    <source>
        <dbReference type="EMBL" id="RKP12839.1"/>
    </source>
</evidence>
<gene>
    <name evidence="8" type="ORF">BJ684DRAFT_10929</name>
</gene>
<reference evidence="9" key="1">
    <citation type="journal article" date="2018" name="Nat. Microbiol.">
        <title>Leveraging single-cell genomics to expand the fungal tree of life.</title>
        <authorList>
            <person name="Ahrendt S.R."/>
            <person name="Quandt C.A."/>
            <person name="Ciobanu D."/>
            <person name="Clum A."/>
            <person name="Salamov A."/>
            <person name="Andreopoulos B."/>
            <person name="Cheng J.F."/>
            <person name="Woyke T."/>
            <person name="Pelin A."/>
            <person name="Henrissat B."/>
            <person name="Reynolds N.K."/>
            <person name="Benny G.L."/>
            <person name="Smith M.E."/>
            <person name="James T.Y."/>
            <person name="Grigoriev I.V."/>
        </authorList>
    </citation>
    <scope>NUCLEOTIDE SEQUENCE [LARGE SCALE GENOMIC DNA]</scope>
</reference>
<dbReference type="GO" id="GO:0016780">
    <property type="term" value="F:phosphotransferase activity, for other substituted phosphate groups"/>
    <property type="evidence" value="ECO:0007669"/>
    <property type="project" value="InterPro"/>
</dbReference>
<feature type="transmembrane region" description="Helical" evidence="7">
    <location>
        <begin position="101"/>
        <end position="119"/>
    </location>
</feature>
<name>A0A4V1IY01_9FUNG</name>
<dbReference type="PANTHER" id="PTHR10414">
    <property type="entry name" value="ETHANOLAMINEPHOSPHOTRANSFERASE"/>
    <property type="match status" value="1"/>
</dbReference>
<keyword evidence="3 5" id="KW-0808">Transferase</keyword>
<dbReference type="OrthoDB" id="196717at2759"/>
<dbReference type="InterPro" id="IPR043130">
    <property type="entry name" value="CDP-OH_PTrfase_TM_dom"/>
</dbReference>
<protein>
    <submittedName>
        <fullName evidence="8">CDP-alcohol phosphatidyltransferase-domain-containing protein</fullName>
    </submittedName>
</protein>
<dbReference type="PANTHER" id="PTHR10414:SF77">
    <property type="entry name" value="CDP-ALCOHOL PHOSPHATIDYLTRANSFERASE FAMILY PROTEIN"/>
    <property type="match status" value="1"/>
</dbReference>
<evidence type="ECO:0000256" key="4">
    <source>
        <dbReference type="ARBA" id="ARBA00023136"/>
    </source>
</evidence>
<organism evidence="8 9">
    <name type="scientific">Piptocephalis cylindrospora</name>
    <dbReference type="NCBI Taxonomy" id="1907219"/>
    <lineage>
        <taxon>Eukaryota</taxon>
        <taxon>Fungi</taxon>
        <taxon>Fungi incertae sedis</taxon>
        <taxon>Zoopagomycota</taxon>
        <taxon>Zoopagomycotina</taxon>
        <taxon>Zoopagomycetes</taxon>
        <taxon>Zoopagales</taxon>
        <taxon>Piptocephalidaceae</taxon>
        <taxon>Piptocephalis</taxon>
    </lineage>
</organism>
<evidence type="ECO:0000256" key="2">
    <source>
        <dbReference type="ARBA" id="ARBA00010441"/>
    </source>
</evidence>
<feature type="transmembrane region" description="Helical" evidence="7">
    <location>
        <begin position="74"/>
        <end position="95"/>
    </location>
</feature>
<dbReference type="GO" id="GO:0008654">
    <property type="term" value="P:phospholipid biosynthetic process"/>
    <property type="evidence" value="ECO:0007669"/>
    <property type="project" value="InterPro"/>
</dbReference>
<dbReference type="Gene3D" id="1.20.120.1760">
    <property type="match status" value="1"/>
</dbReference>
<dbReference type="InterPro" id="IPR000462">
    <property type="entry name" value="CDP-OH_P_trans"/>
</dbReference>
<dbReference type="AlphaFoldDB" id="A0A4V1IY01"/>
<comment type="similarity">
    <text evidence="2 5">Belongs to the CDP-alcohol phosphatidyltransferase class-I family.</text>
</comment>
<keyword evidence="9" id="KW-1185">Reference proteome</keyword>
<feature type="non-terminal residue" evidence="8">
    <location>
        <position position="230"/>
    </location>
</feature>
<accession>A0A4V1IY01</accession>
<dbReference type="InterPro" id="IPR048254">
    <property type="entry name" value="CDP_ALCOHOL_P_TRANSF_CS"/>
</dbReference>
<proteinExistence type="inferred from homology"/>
<evidence type="ECO:0000256" key="7">
    <source>
        <dbReference type="SAM" id="Phobius"/>
    </source>
</evidence>
<dbReference type="EMBL" id="KZ988188">
    <property type="protein sequence ID" value="RKP12839.1"/>
    <property type="molecule type" value="Genomic_DNA"/>
</dbReference>
<dbReference type="PROSITE" id="PS00379">
    <property type="entry name" value="CDP_ALCOHOL_P_TRANSF"/>
    <property type="match status" value="1"/>
</dbReference>
<keyword evidence="4 7" id="KW-0472">Membrane</keyword>
<evidence type="ECO:0000313" key="9">
    <source>
        <dbReference type="Proteomes" id="UP000267251"/>
    </source>
</evidence>
<evidence type="ECO:0000256" key="5">
    <source>
        <dbReference type="RuleBase" id="RU003750"/>
    </source>
</evidence>